<feature type="domain" description="FAD-binding" evidence="3">
    <location>
        <begin position="7"/>
        <end position="340"/>
    </location>
</feature>
<dbReference type="AlphaFoldDB" id="A0AAX1EHQ6"/>
<evidence type="ECO:0000313" key="5">
    <source>
        <dbReference type="Proteomes" id="UP000295517"/>
    </source>
</evidence>
<dbReference type="InterPro" id="IPR036188">
    <property type="entry name" value="FAD/NAD-bd_sf"/>
</dbReference>
<keyword evidence="2" id="KW-0503">Monooxygenase</keyword>
<dbReference type="Pfam" id="PF01494">
    <property type="entry name" value="FAD_binding_3"/>
    <property type="match status" value="1"/>
</dbReference>
<evidence type="ECO:0000256" key="2">
    <source>
        <dbReference type="ARBA" id="ARBA00023033"/>
    </source>
</evidence>
<accession>A0AAX1EHQ6</accession>
<keyword evidence="1" id="KW-0560">Oxidoreductase</keyword>
<dbReference type="RefSeq" id="WP_135060773.1">
    <property type="nucleotide sequence ID" value="NZ_CP038254.1"/>
</dbReference>
<sequence length="384" mass="43111">MPTAMSVDVLIMGGGIGGLTTAIACQQAGFSSLILERASDFSEVGAGIWIAPNAMQIFDRLEIISGLTELGYPIDQIHLSSTYSGELQVMSFQRYKFNILAIHRARLQKYLAQCIEQDQILFGRQVIHIEQESEEVTVQLASGETFRAKILVAADGLHSQVRKLIFKNDKTQYSGSSSFRGIVKLNPHSNHMDHTSYEIWAPGCKFGYSFISTSEQYWYLCFKAKAHTYLKSIEMHSFAKKLVAKYFSAQIDLIDQTAPGQIIQTDLSDLSPLPYWSDKRIALLGDAAHATTPHLGQGAAQAIEDTMALSLALKKYGLNEQALTRYHKIRHQKAEYLVRKARAYGNMSESSSPFFQIIRDMAFRNTPQFIMDKMSDKIFIPVIQ</sequence>
<dbReference type="PANTHER" id="PTHR13789">
    <property type="entry name" value="MONOOXYGENASE"/>
    <property type="match status" value="1"/>
</dbReference>
<gene>
    <name evidence="4" type="ORF">E3983_09390</name>
</gene>
<dbReference type="SUPFAM" id="SSF51905">
    <property type="entry name" value="FAD/NAD(P)-binding domain"/>
    <property type="match status" value="1"/>
</dbReference>
<dbReference type="PRINTS" id="PR00420">
    <property type="entry name" value="RNGMNOXGNASE"/>
</dbReference>
<dbReference type="Proteomes" id="UP000295517">
    <property type="component" value="Chromosome"/>
</dbReference>
<proteinExistence type="predicted"/>
<dbReference type="GO" id="GO:0071949">
    <property type="term" value="F:FAD binding"/>
    <property type="evidence" value="ECO:0007669"/>
    <property type="project" value="InterPro"/>
</dbReference>
<reference evidence="4 5" key="1">
    <citation type="submission" date="2019-03" db="EMBL/GenBank/DDBJ databases">
        <title>Diverse conjugative elements silence natural transformation in Legionella species.</title>
        <authorList>
            <person name="Durieux I."/>
            <person name="Ginevra C."/>
            <person name="Attaiech L."/>
            <person name="Picq K."/>
            <person name="Juan P.A."/>
            <person name="Jarraud S."/>
            <person name="Charpentier X."/>
        </authorList>
    </citation>
    <scope>NUCLEOTIDE SEQUENCE [LARGE SCALE GENOMIC DNA]</scope>
    <source>
        <strain evidence="4 5">HL-0427-4011</strain>
    </source>
</reference>
<dbReference type="Gene3D" id="3.50.50.60">
    <property type="entry name" value="FAD/NAD(P)-binding domain"/>
    <property type="match status" value="1"/>
</dbReference>
<protein>
    <submittedName>
        <fullName evidence="4">FAD-binding protein</fullName>
    </submittedName>
</protein>
<organism evidence="4 5">
    <name type="scientific">Legionella israelensis</name>
    <dbReference type="NCBI Taxonomy" id="454"/>
    <lineage>
        <taxon>Bacteria</taxon>
        <taxon>Pseudomonadati</taxon>
        <taxon>Pseudomonadota</taxon>
        <taxon>Gammaproteobacteria</taxon>
        <taxon>Legionellales</taxon>
        <taxon>Legionellaceae</taxon>
        <taxon>Legionella</taxon>
    </lineage>
</organism>
<dbReference type="InterPro" id="IPR002938">
    <property type="entry name" value="FAD-bd"/>
</dbReference>
<evidence type="ECO:0000256" key="1">
    <source>
        <dbReference type="ARBA" id="ARBA00023002"/>
    </source>
</evidence>
<dbReference type="InterPro" id="IPR050493">
    <property type="entry name" value="FAD-dep_Monooxygenase_BioMet"/>
</dbReference>
<evidence type="ECO:0000313" key="4">
    <source>
        <dbReference type="EMBL" id="QBR84559.1"/>
    </source>
</evidence>
<name>A0AAX1EHQ6_9GAMM</name>
<dbReference type="GO" id="GO:0004497">
    <property type="term" value="F:monooxygenase activity"/>
    <property type="evidence" value="ECO:0007669"/>
    <property type="project" value="UniProtKB-KW"/>
</dbReference>
<dbReference type="PANTHER" id="PTHR13789:SF309">
    <property type="entry name" value="PUTATIVE (AFU_ORTHOLOGUE AFUA_6G14510)-RELATED"/>
    <property type="match status" value="1"/>
</dbReference>
<dbReference type="EMBL" id="CP038254">
    <property type="protein sequence ID" value="QBR84559.1"/>
    <property type="molecule type" value="Genomic_DNA"/>
</dbReference>
<evidence type="ECO:0000259" key="3">
    <source>
        <dbReference type="Pfam" id="PF01494"/>
    </source>
</evidence>